<gene>
    <name evidence="1" type="ORF">SAMN02745193_00965</name>
</gene>
<dbReference type="Proteomes" id="UP000184391">
    <property type="component" value="Unassembled WGS sequence"/>
</dbReference>
<dbReference type="EMBL" id="FRDF01000005">
    <property type="protein sequence ID" value="SHN53525.1"/>
    <property type="molecule type" value="Genomic_DNA"/>
</dbReference>
<evidence type="ECO:0000313" key="1">
    <source>
        <dbReference type="EMBL" id="SHN53525.1"/>
    </source>
</evidence>
<accession>A0A1M7S5B7</accession>
<evidence type="ECO:0000313" key="2">
    <source>
        <dbReference type="Proteomes" id="UP000184391"/>
    </source>
</evidence>
<protein>
    <recommendedName>
        <fullName evidence="3">Lipoprotein</fullName>
    </recommendedName>
</protein>
<reference evidence="2" key="1">
    <citation type="submission" date="2016-12" db="EMBL/GenBank/DDBJ databases">
        <authorList>
            <person name="Varghese N."/>
            <person name="Submissions S."/>
        </authorList>
    </citation>
    <scope>NUCLEOTIDE SEQUENCE [LARGE SCALE GENOMIC DNA]</scope>
    <source>
        <strain evidence="2">DSM 11032</strain>
    </source>
</reference>
<name>A0A1M7S5B7_9SPHN</name>
<dbReference type="STRING" id="198312.SAMN02745193_00965"/>
<dbReference type="RefSeq" id="WP_072673541.1">
    <property type="nucleotide sequence ID" value="NZ_FRDF01000005.1"/>
</dbReference>
<dbReference type="PROSITE" id="PS51257">
    <property type="entry name" value="PROKAR_LIPOPROTEIN"/>
    <property type="match status" value="1"/>
</dbReference>
<dbReference type="AlphaFoldDB" id="A0A1M7S5B7"/>
<keyword evidence="2" id="KW-1185">Reference proteome</keyword>
<dbReference type="OrthoDB" id="5402191at2"/>
<evidence type="ECO:0008006" key="3">
    <source>
        <dbReference type="Google" id="ProtNLM"/>
    </source>
</evidence>
<sequence>MSLRTSSAFASLALLVACGEESPPPPGDEVDCGIGAGVDLSPVCTLEQVAGSDEVVLHHPDGGFRRLTRDPATGTLVPLDGAEPLVPQAGEGEMLQFAIGDDRYRIPQALLAPPAR</sequence>
<organism evidence="1 2">
    <name type="scientific">Erythrobacter sanguineus</name>
    <dbReference type="NCBI Taxonomy" id="198312"/>
    <lineage>
        <taxon>Bacteria</taxon>
        <taxon>Pseudomonadati</taxon>
        <taxon>Pseudomonadota</taxon>
        <taxon>Alphaproteobacteria</taxon>
        <taxon>Sphingomonadales</taxon>
        <taxon>Erythrobacteraceae</taxon>
        <taxon>Erythrobacter/Porphyrobacter group</taxon>
        <taxon>Erythrobacter</taxon>
    </lineage>
</organism>
<proteinExistence type="predicted"/>